<protein>
    <submittedName>
        <fullName evidence="2">Transposase IS1239</fullName>
    </submittedName>
</protein>
<keyword evidence="3" id="KW-1185">Reference proteome</keyword>
<organism evidence="2 3">
    <name type="scientific">Brochothrix campestris FSL F6-1037</name>
    <dbReference type="NCBI Taxonomy" id="1265861"/>
    <lineage>
        <taxon>Bacteria</taxon>
        <taxon>Bacillati</taxon>
        <taxon>Bacillota</taxon>
        <taxon>Bacilli</taxon>
        <taxon>Bacillales</taxon>
        <taxon>Listeriaceae</taxon>
        <taxon>Brochothrix</taxon>
    </lineage>
</organism>
<evidence type="ECO:0000259" key="1">
    <source>
        <dbReference type="Pfam" id="PF13936"/>
    </source>
</evidence>
<dbReference type="EMBL" id="AODH01000034">
    <property type="protein sequence ID" value="EUJ38718.1"/>
    <property type="molecule type" value="Genomic_DNA"/>
</dbReference>
<dbReference type="Proteomes" id="UP000019243">
    <property type="component" value="Unassembled WGS sequence"/>
</dbReference>
<dbReference type="InterPro" id="IPR025246">
    <property type="entry name" value="IS30-like_HTH"/>
</dbReference>
<evidence type="ECO:0000313" key="2">
    <source>
        <dbReference type="EMBL" id="EUJ38718.1"/>
    </source>
</evidence>
<evidence type="ECO:0000313" key="3">
    <source>
        <dbReference type="Proteomes" id="UP000019243"/>
    </source>
</evidence>
<dbReference type="OrthoDB" id="2233481at2"/>
<comment type="caution">
    <text evidence="2">The sequence shown here is derived from an EMBL/GenBank/DDBJ whole genome shotgun (WGS) entry which is preliminary data.</text>
</comment>
<gene>
    <name evidence="2" type="ORF">BCAMP_08421</name>
</gene>
<dbReference type="AlphaFoldDB" id="W7D094"/>
<dbReference type="RefSeq" id="WP_035314894.1">
    <property type="nucleotide sequence ID" value="NZ_AODH01000034.1"/>
</dbReference>
<reference evidence="2 3" key="1">
    <citation type="submission" date="2012-12" db="EMBL/GenBank/DDBJ databases">
        <title>Novel taxa of Listeriaceae from agricultural environments in the United States.</title>
        <authorList>
            <person name="den Bakker H.C."/>
            <person name="Allred A."/>
            <person name="Warchocki S."/>
            <person name="Wright E.M."/>
            <person name="Burrell A."/>
            <person name="Nightingale K.K."/>
            <person name="Kephart D."/>
            <person name="Wiedmann M."/>
        </authorList>
    </citation>
    <scope>NUCLEOTIDE SEQUENCE [LARGE SCALE GENOMIC DNA]</scope>
    <source>
        <strain evidence="2 3">FSL F6-1037</strain>
    </source>
</reference>
<name>W7D094_9LIST</name>
<sequence length="80" mass="9549">MTLIKNNTFKTKHTHLSVAERRMIQMLLRKKESHRSIAYLLNRSPQTINNEVKRGMITKRFRLKVKKKTKHRLSCSFLLA</sequence>
<feature type="domain" description="Transposase IS30-like HTH" evidence="1">
    <location>
        <begin position="12"/>
        <end position="55"/>
    </location>
</feature>
<proteinExistence type="predicted"/>
<accession>W7D094</accession>
<dbReference type="Pfam" id="PF13936">
    <property type="entry name" value="HTH_38"/>
    <property type="match status" value="1"/>
</dbReference>